<keyword evidence="1" id="KW-1133">Transmembrane helix</keyword>
<keyword evidence="3" id="KW-1185">Reference proteome</keyword>
<gene>
    <name evidence="2" type="ORF">PSON_ATCC_30995.1.T0450074</name>
</gene>
<dbReference type="EMBL" id="CAJJDN010000045">
    <property type="protein sequence ID" value="CAD8083417.1"/>
    <property type="molecule type" value="Genomic_DNA"/>
</dbReference>
<dbReference type="OrthoDB" id="285563at2759"/>
<keyword evidence="1" id="KW-0812">Transmembrane</keyword>
<accession>A0A8S1MQW6</accession>
<protein>
    <recommendedName>
        <fullName evidence="4">RING-type domain-containing protein</fullName>
    </recommendedName>
</protein>
<organism evidence="2 3">
    <name type="scientific">Paramecium sonneborni</name>
    <dbReference type="NCBI Taxonomy" id="65129"/>
    <lineage>
        <taxon>Eukaryota</taxon>
        <taxon>Sar</taxon>
        <taxon>Alveolata</taxon>
        <taxon>Ciliophora</taxon>
        <taxon>Intramacronucleata</taxon>
        <taxon>Oligohymenophorea</taxon>
        <taxon>Peniculida</taxon>
        <taxon>Parameciidae</taxon>
        <taxon>Paramecium</taxon>
    </lineage>
</organism>
<comment type="caution">
    <text evidence="2">The sequence shown here is derived from an EMBL/GenBank/DDBJ whole genome shotgun (WGS) entry which is preliminary data.</text>
</comment>
<dbReference type="AlphaFoldDB" id="A0A8S1MQW6"/>
<evidence type="ECO:0008006" key="4">
    <source>
        <dbReference type="Google" id="ProtNLM"/>
    </source>
</evidence>
<name>A0A8S1MQW6_9CILI</name>
<sequence length="389" mass="45824">MRRNADLDYFVRNPLVSAINIVLNTQKQSKLGILIYAAGLFISFCYYFKLKKKQIKLHKIQDKIRLQEPLNKTLLIQLDDSWRNGIYNDFTYLLPQYKQCGNMTVFKNIYLYVQMDQNMQLGKISFNVNSNNLDQIVYQKITRTDFNQTFTPQLTQFQSENFHIDFNRKTQQISSAFLFDFDEKQIQKELISVVKKYPLKFENIISKFLKTKTLFDGNQISWQDPNPFSVSKGNQLCMKCTAIILNDEIRITNIKAVANNFVRLKYFLQTNIISKIKIIQSKINITKFSMGLFGFLMIYQIGKYLMNELEPYMLKKEYPGLDKVQQKLKFVQCDKGTKCIHCQLRNASFIFIPCYHLQCCKQCFDEKNEIECKTCKITIYCGIPIFVCK</sequence>
<dbReference type="Proteomes" id="UP000692954">
    <property type="component" value="Unassembled WGS sequence"/>
</dbReference>
<reference evidence="2" key="1">
    <citation type="submission" date="2021-01" db="EMBL/GenBank/DDBJ databases">
        <authorList>
            <consortium name="Genoscope - CEA"/>
            <person name="William W."/>
        </authorList>
    </citation>
    <scope>NUCLEOTIDE SEQUENCE</scope>
</reference>
<evidence type="ECO:0000313" key="3">
    <source>
        <dbReference type="Proteomes" id="UP000692954"/>
    </source>
</evidence>
<proteinExistence type="predicted"/>
<feature type="transmembrane region" description="Helical" evidence="1">
    <location>
        <begin position="33"/>
        <end position="50"/>
    </location>
</feature>
<evidence type="ECO:0000313" key="2">
    <source>
        <dbReference type="EMBL" id="CAD8083417.1"/>
    </source>
</evidence>
<evidence type="ECO:0000256" key="1">
    <source>
        <dbReference type="SAM" id="Phobius"/>
    </source>
</evidence>
<keyword evidence="1" id="KW-0472">Membrane</keyword>